<feature type="transmembrane region" description="Helical" evidence="6">
    <location>
        <begin position="463"/>
        <end position="487"/>
    </location>
</feature>
<feature type="transmembrane region" description="Helical" evidence="6">
    <location>
        <begin position="428"/>
        <end position="451"/>
    </location>
</feature>
<feature type="transmembrane region" description="Helical" evidence="6">
    <location>
        <begin position="108"/>
        <end position="125"/>
    </location>
</feature>
<evidence type="ECO:0000256" key="6">
    <source>
        <dbReference type="SAM" id="Phobius"/>
    </source>
</evidence>
<feature type="transmembrane region" description="Helical" evidence="6">
    <location>
        <begin position="137"/>
        <end position="154"/>
    </location>
</feature>
<gene>
    <name evidence="8" type="ORF">HAP48_013585</name>
</gene>
<dbReference type="Gene3D" id="1.20.1250.20">
    <property type="entry name" value="MFS general substrate transporter like domains"/>
    <property type="match status" value="1"/>
</dbReference>
<organism evidence="8">
    <name type="scientific">Bradyrhizobium septentrionale</name>
    <dbReference type="NCBI Taxonomy" id="1404411"/>
    <lineage>
        <taxon>Bacteria</taxon>
        <taxon>Pseudomonadati</taxon>
        <taxon>Pseudomonadota</taxon>
        <taxon>Alphaproteobacteria</taxon>
        <taxon>Hyphomicrobiales</taxon>
        <taxon>Nitrobacteraceae</taxon>
        <taxon>Bradyrhizobium</taxon>
    </lineage>
</organism>
<evidence type="ECO:0000313" key="8">
    <source>
        <dbReference type="EMBL" id="NVI43954.1"/>
    </source>
</evidence>
<evidence type="ECO:0000256" key="5">
    <source>
        <dbReference type="SAM" id="MobiDB-lite"/>
    </source>
</evidence>
<dbReference type="InterPro" id="IPR036259">
    <property type="entry name" value="MFS_trans_sf"/>
</dbReference>
<accession>A0A973VYI6</accession>
<dbReference type="GO" id="GO:0046943">
    <property type="term" value="F:carboxylic acid transmembrane transporter activity"/>
    <property type="evidence" value="ECO:0007669"/>
    <property type="project" value="TreeGrafter"/>
</dbReference>
<feature type="region of interest" description="Disordered" evidence="5">
    <location>
        <begin position="1"/>
        <end position="21"/>
    </location>
</feature>
<dbReference type="PANTHER" id="PTHR23508:SF10">
    <property type="entry name" value="CARBOXYLIC ACID TRANSPORTER PROTEIN HOMOLOG"/>
    <property type="match status" value="1"/>
</dbReference>
<comment type="subcellular location">
    <subcellularLocation>
        <location evidence="1">Membrane</location>
        <topology evidence="1">Multi-pass membrane protein</topology>
    </subcellularLocation>
</comment>
<protein>
    <submittedName>
        <fullName evidence="8">MFS transporter</fullName>
    </submittedName>
</protein>
<feature type="transmembrane region" description="Helical" evidence="6">
    <location>
        <begin position="308"/>
        <end position="328"/>
    </location>
</feature>
<feature type="transmembrane region" description="Helical" evidence="6">
    <location>
        <begin position="340"/>
        <end position="363"/>
    </location>
</feature>
<comment type="caution">
    <text evidence="8">The sequence shown here is derived from an EMBL/GenBank/DDBJ whole genome shotgun (WGS) entry which is preliminary data.</text>
</comment>
<dbReference type="InterPro" id="IPR020846">
    <property type="entry name" value="MFS_dom"/>
</dbReference>
<dbReference type="InterPro" id="IPR011701">
    <property type="entry name" value="MFS"/>
</dbReference>
<feature type="transmembrane region" description="Helical" evidence="6">
    <location>
        <begin position="197"/>
        <end position="222"/>
    </location>
</feature>
<feature type="transmembrane region" description="Helical" evidence="6">
    <location>
        <begin position="375"/>
        <end position="393"/>
    </location>
</feature>
<name>A0A973VYI6_9BRAD</name>
<feature type="transmembrane region" description="Helical" evidence="6">
    <location>
        <begin position="160"/>
        <end position="185"/>
    </location>
</feature>
<evidence type="ECO:0000256" key="3">
    <source>
        <dbReference type="ARBA" id="ARBA00022989"/>
    </source>
</evidence>
<evidence type="ECO:0000256" key="4">
    <source>
        <dbReference type="ARBA" id="ARBA00023136"/>
    </source>
</evidence>
<evidence type="ECO:0000256" key="2">
    <source>
        <dbReference type="ARBA" id="ARBA00022692"/>
    </source>
</evidence>
<feature type="transmembrane region" description="Helical" evidence="6">
    <location>
        <begin position="228"/>
        <end position="247"/>
    </location>
</feature>
<keyword evidence="2 6" id="KW-0812">Transmembrane</keyword>
<feature type="transmembrane region" description="Helical" evidence="6">
    <location>
        <begin position="68"/>
        <end position="88"/>
    </location>
</feature>
<dbReference type="SUPFAM" id="SSF103473">
    <property type="entry name" value="MFS general substrate transporter"/>
    <property type="match status" value="1"/>
</dbReference>
<evidence type="ECO:0000256" key="1">
    <source>
        <dbReference type="ARBA" id="ARBA00004141"/>
    </source>
</evidence>
<evidence type="ECO:0000259" key="7">
    <source>
        <dbReference type="PROSITE" id="PS50850"/>
    </source>
</evidence>
<sequence>MVRHRDHRRGRPFQDRPRQRPQAVQALSARFQPAAEQGASSVAREETVSTSPDIDVHEELSGAAIGRLHIMLGILITLITLFDGYDTFNPAYVIHYVAKPWGLSPSQAGFLVSSGLVGFLFGAVGHGTVADRLGRRGTLLAGLWVVNLFTLLTATVASDFWSFCALRFATGLGLGVLLPLGTTFVNELAPRRVSNAFSLWGVTLGWSLGGVCAGLVGVYLTPHYGWQILYYLGALSIPLTFVAHAVLPESPQFLAARRRTEELRTLLARLRPERAAAYRNATFASVDAGSVPNPIAALLSPRYRRVSLTIWITAFLSLFAIFGLTGWIPTVMQKRGETFAASFGFGALMQAMSFVGGLTLAMLADRNLSLTPRYLATWWLSGGIAVLALVFVSGHGVNLAIVAIAGFCIIGAQHVLNNFTAGSYETLLRASGVGMELGVGRVGAILGPYVIGLLQQMTGGPDIVFWVIGGAAIVGAFAIGSLGLAAAPRPAAIDTAPAE</sequence>
<keyword evidence="3 6" id="KW-1133">Transmembrane helix</keyword>
<dbReference type="PROSITE" id="PS50850">
    <property type="entry name" value="MFS"/>
    <property type="match status" value="1"/>
</dbReference>
<feature type="domain" description="Major facilitator superfamily (MFS) profile" evidence="7">
    <location>
        <begin position="72"/>
        <end position="487"/>
    </location>
</feature>
<feature type="transmembrane region" description="Helical" evidence="6">
    <location>
        <begin position="399"/>
        <end position="416"/>
    </location>
</feature>
<dbReference type="EMBL" id="JAAOLE020000001">
    <property type="protein sequence ID" value="NVI43954.1"/>
    <property type="molecule type" value="Genomic_DNA"/>
</dbReference>
<dbReference type="AlphaFoldDB" id="A0A973VYI6"/>
<proteinExistence type="predicted"/>
<keyword evidence="4 6" id="KW-0472">Membrane</keyword>
<dbReference type="Pfam" id="PF07690">
    <property type="entry name" value="MFS_1"/>
    <property type="match status" value="1"/>
</dbReference>
<feature type="compositionally biased region" description="Basic residues" evidence="5">
    <location>
        <begin position="1"/>
        <end position="11"/>
    </location>
</feature>
<dbReference type="PANTHER" id="PTHR23508">
    <property type="entry name" value="CARBOXYLIC ACID TRANSPORTER PROTEIN HOMOLOG"/>
    <property type="match status" value="1"/>
</dbReference>
<reference evidence="8" key="1">
    <citation type="submission" date="2020-06" db="EMBL/GenBank/DDBJ databases">
        <title>Whole Genome Sequence of Bradyrhizobium sp. Strain 1S1.</title>
        <authorList>
            <person name="Bromfield E.S.P."/>
            <person name="Cloutier S."/>
        </authorList>
    </citation>
    <scope>NUCLEOTIDE SEQUENCE [LARGE SCALE GENOMIC DNA]</scope>
    <source>
        <strain evidence="8">1S1</strain>
    </source>
</reference>
<dbReference type="GO" id="GO:0005886">
    <property type="term" value="C:plasma membrane"/>
    <property type="evidence" value="ECO:0007669"/>
    <property type="project" value="TreeGrafter"/>
</dbReference>